<dbReference type="RefSeq" id="YP_010082754.1">
    <property type="nucleotide sequence ID" value="NC_055034.1"/>
</dbReference>
<name>A0A222ZI48_9CAUD</name>
<evidence type="ECO:0000313" key="2">
    <source>
        <dbReference type="Proteomes" id="UP000225544"/>
    </source>
</evidence>
<organism evidence="1 2">
    <name type="scientific">Arthrobacter phage Wheelbite</name>
    <dbReference type="NCBI Taxonomy" id="2015873"/>
    <lineage>
        <taxon>Viruses</taxon>
        <taxon>Duplodnaviria</taxon>
        <taxon>Heunggongvirae</taxon>
        <taxon>Uroviricota</taxon>
        <taxon>Caudoviricetes</taxon>
        <taxon>Laroyevirus</taxon>
        <taxon>Laroyevirus wheelbite</taxon>
    </lineage>
</organism>
<accession>A0A222ZI48</accession>
<dbReference type="Proteomes" id="UP000225544">
    <property type="component" value="Segment"/>
</dbReference>
<evidence type="ECO:0000313" key="1">
    <source>
        <dbReference type="EMBL" id="ASR84138.1"/>
    </source>
</evidence>
<dbReference type="EMBL" id="MF140434">
    <property type="protein sequence ID" value="ASR84138.1"/>
    <property type="molecule type" value="Genomic_DNA"/>
</dbReference>
<gene>
    <name evidence="1" type="primary">46</name>
    <name evidence="1" type="ORF">SEA_WHEELBITE_46</name>
</gene>
<protein>
    <submittedName>
        <fullName evidence="1">Uncharacterized protein</fullName>
    </submittedName>
</protein>
<reference evidence="2" key="1">
    <citation type="submission" date="2017-05" db="EMBL/GenBank/DDBJ databases">
        <authorList>
            <person name="Aguayo I.A."/>
            <person name="Haubrich L.A."/>
            <person name="Lawand A."/>
            <person name="Nayek S."/>
            <person name="Syed N."/>
            <person name="Wagner P.E."/>
            <person name="Donegan-Quick R."/>
            <person name="Kim T."/>
            <person name="Visi D.K."/>
            <person name="Allen M.S."/>
            <person name="Hughes L.E."/>
            <person name="Stoner T.H."/>
            <person name="Garlena R.A."/>
            <person name="Russell D.A."/>
            <person name="Pope W.H."/>
            <person name="Jacobs-Sera D."/>
            <person name="Hatfull G.F."/>
        </authorList>
    </citation>
    <scope>NUCLEOTIDE SEQUENCE [LARGE SCALE GENOMIC DNA]</scope>
</reference>
<proteinExistence type="predicted"/>
<keyword evidence="2" id="KW-1185">Reference proteome</keyword>
<dbReference type="GeneID" id="65071759"/>
<sequence length="83" mass="9121">MALSNMERKRLWELEVMTAAGKQNVVGDAVLGSVSVSPHPTDVDLVRVRWESMTTMSRADYDAIVNQRAGNLKTSPRVGPHAD</sequence>
<dbReference type="KEGG" id="vg:65071759"/>